<dbReference type="PaxDb" id="6945-B7PIQ6"/>
<name>B7PIQ6_IXOSC</name>
<evidence type="ECO:0000313" key="4">
    <source>
        <dbReference type="Proteomes" id="UP000001555"/>
    </source>
</evidence>
<feature type="region of interest" description="Disordered" evidence="1">
    <location>
        <begin position="280"/>
        <end position="299"/>
    </location>
</feature>
<feature type="compositionally biased region" description="Basic and acidic residues" evidence="1">
    <location>
        <begin position="25"/>
        <end position="34"/>
    </location>
</feature>
<dbReference type="VEuPathDB" id="VectorBase:ISCW003938"/>
<dbReference type="EMBL" id="DS720563">
    <property type="protein sequence ID" value="EEC06478.1"/>
    <property type="molecule type" value="Genomic_DNA"/>
</dbReference>
<proteinExistence type="predicted"/>
<dbReference type="HOGENOM" id="CLU_875172_0_0_1"/>
<evidence type="ECO:0000256" key="1">
    <source>
        <dbReference type="SAM" id="MobiDB-lite"/>
    </source>
</evidence>
<dbReference type="InParanoid" id="B7PIQ6"/>
<dbReference type="AlphaFoldDB" id="B7PIQ6"/>
<gene>
    <name evidence="2" type="ORF">IscW_ISCW003938</name>
</gene>
<dbReference type="EMBL" id="ABJB010398726">
    <property type="status" value="NOT_ANNOTATED_CDS"/>
    <property type="molecule type" value="Genomic_DNA"/>
</dbReference>
<dbReference type="VEuPathDB" id="VectorBase:ISCI003938"/>
<reference evidence="3" key="2">
    <citation type="submission" date="2020-05" db="UniProtKB">
        <authorList>
            <consortium name="EnsemblMetazoa"/>
        </authorList>
    </citation>
    <scope>IDENTIFICATION</scope>
    <source>
        <strain evidence="3">wikel</strain>
    </source>
</reference>
<sequence>MTVQSVSPQGDRGPRRAQNPPATADDCRPARIGDCRPSPDGPSQPLQVPPAPAGGCGSPPFGSFRALPAGPCRSSGPPLATTGHGLLAPACPRPSSWPLLVMAGRHLPVPAVPAPSPYWFLVGLPDFLNSPTVTCWSLRWRLPANVCSSACRSLRTFNCWHSCRGLPATICKNPGKWMPVHVPRVLPSIPKNHQAFSAPKTSPPSRQHCHHRNTQDQCARGPEKTYLIAILDSGIPSDCGNINQTLCSLLPRGSLRTYEAVKAHCRPVAYMVRIRATPSDCSADTEAPGARPRTRGGPAALESLRAPMNVAWEVHRPH</sequence>
<keyword evidence="4" id="KW-1185">Reference proteome</keyword>
<feature type="region of interest" description="Disordered" evidence="1">
    <location>
        <begin position="1"/>
        <end position="54"/>
    </location>
</feature>
<evidence type="ECO:0000313" key="3">
    <source>
        <dbReference type="EnsemblMetazoa" id="ISCW003938-PA"/>
    </source>
</evidence>
<organism>
    <name type="scientific">Ixodes scapularis</name>
    <name type="common">Black-legged tick</name>
    <name type="synonym">Deer tick</name>
    <dbReference type="NCBI Taxonomy" id="6945"/>
    <lineage>
        <taxon>Eukaryota</taxon>
        <taxon>Metazoa</taxon>
        <taxon>Ecdysozoa</taxon>
        <taxon>Arthropoda</taxon>
        <taxon>Chelicerata</taxon>
        <taxon>Arachnida</taxon>
        <taxon>Acari</taxon>
        <taxon>Parasitiformes</taxon>
        <taxon>Ixodida</taxon>
        <taxon>Ixodoidea</taxon>
        <taxon>Ixodidae</taxon>
        <taxon>Ixodinae</taxon>
        <taxon>Ixodes</taxon>
    </lineage>
</organism>
<accession>B7PIQ6</accession>
<dbReference type="EnsemblMetazoa" id="ISCW003938-RA">
    <property type="protein sequence ID" value="ISCW003938-PA"/>
    <property type="gene ID" value="ISCW003938"/>
</dbReference>
<dbReference type="Proteomes" id="UP000001555">
    <property type="component" value="Unassembled WGS sequence"/>
</dbReference>
<feature type="region of interest" description="Disordered" evidence="1">
    <location>
        <begin position="195"/>
        <end position="217"/>
    </location>
</feature>
<evidence type="ECO:0000313" key="2">
    <source>
        <dbReference type="EMBL" id="EEC06478.1"/>
    </source>
</evidence>
<feature type="compositionally biased region" description="Pro residues" evidence="1">
    <location>
        <begin position="39"/>
        <end position="52"/>
    </location>
</feature>
<reference evidence="2 4" key="1">
    <citation type="submission" date="2008-03" db="EMBL/GenBank/DDBJ databases">
        <title>Annotation of Ixodes scapularis.</title>
        <authorList>
            <consortium name="Ixodes scapularis Genome Project Consortium"/>
            <person name="Caler E."/>
            <person name="Hannick L.I."/>
            <person name="Bidwell S."/>
            <person name="Joardar V."/>
            <person name="Thiagarajan M."/>
            <person name="Amedeo P."/>
            <person name="Galinsky K.J."/>
            <person name="Schobel S."/>
            <person name="Inman J."/>
            <person name="Hostetler J."/>
            <person name="Miller J."/>
            <person name="Hammond M."/>
            <person name="Megy K."/>
            <person name="Lawson D."/>
            <person name="Kodira C."/>
            <person name="Sutton G."/>
            <person name="Meyer J."/>
            <person name="Hill C.A."/>
            <person name="Birren B."/>
            <person name="Nene V."/>
            <person name="Collins F."/>
            <person name="Alarcon-Chaidez F."/>
            <person name="Wikel S."/>
            <person name="Strausberg R."/>
        </authorList>
    </citation>
    <scope>NUCLEOTIDE SEQUENCE [LARGE SCALE GENOMIC DNA]</scope>
    <source>
        <strain evidence="4">Wikel</strain>
        <strain evidence="2">Wikel colony</strain>
    </source>
</reference>
<protein>
    <submittedName>
        <fullName evidence="2 3">Uncharacterized protein</fullName>
    </submittedName>
</protein>